<evidence type="ECO:0000256" key="1">
    <source>
        <dbReference type="SAM" id="MobiDB-lite"/>
    </source>
</evidence>
<evidence type="ECO:0000313" key="3">
    <source>
        <dbReference type="EMBL" id="OPA74444.1"/>
    </source>
</evidence>
<sequence length="467" mass="53175">MQTFNTKNQIDLFTNTNKKSSNSPKKNKSDNNEFLNMVLSAASKKADKGEKLSEKDVKDIAKSVSMKNKTDKQIKKENNIKISQDLESKLDDDTKNELYENANFMQLLQVLEILNGGEKVSKFPNFTDKIANFLNKIANVEELSNVKSVNELIELANKFDLGLDKIKITQGNVDELKNMFENLGQKDFFKPVMPLQTKITPDIKNQVEQTIQQVTKNTQNPIGLNEVLKEISKPINEAVKTETPKQIAQDSKNNESVLKTISDDDLKEEINLTPKTNEMISKDTKNQKINLQTLLYPEKEQQSSQEDSIIQTTQKDDQSELNAIVKDIVKTANNQINHKLAVKETFSNFSQNLADQIQNYKAPFTKFNITLNPLNLGEVEVTMVNRGNNLHINFNSNTNTMNIFLQNQAEFKNSLVNMGFTELEMNFSDQQSKQEQGQKKYKQMAQGESDEATNEQVLLELVMPIYI</sequence>
<dbReference type="AlphaFoldDB" id="A0AAX0L8S6"/>
<dbReference type="Proteomes" id="UP000189728">
    <property type="component" value="Unassembled WGS sequence"/>
</dbReference>
<dbReference type="Gene3D" id="3.30.750.140">
    <property type="match status" value="1"/>
</dbReference>
<reference evidence="3 4" key="1">
    <citation type="submission" date="2016-08" db="EMBL/GenBank/DDBJ databases">
        <title>Campylobacter species from sea mammals.</title>
        <authorList>
            <person name="Gilbert M.J."/>
            <person name="Byrne B.A."/>
            <person name="Zomer A.L."/>
            <person name="Wagenaar J.A."/>
        </authorList>
    </citation>
    <scope>NUCLEOTIDE SEQUENCE [LARGE SCALE GENOMIC DNA]</scope>
    <source>
        <strain evidence="3 4">1105248</strain>
    </source>
</reference>
<dbReference type="InterPro" id="IPR038610">
    <property type="entry name" value="FliK-like_C_sf"/>
</dbReference>
<feature type="domain" description="Flagellar hook-length control protein-like C-terminal" evidence="2">
    <location>
        <begin position="357"/>
        <end position="435"/>
    </location>
</feature>
<proteinExistence type="predicted"/>
<evidence type="ECO:0000259" key="2">
    <source>
        <dbReference type="Pfam" id="PF02120"/>
    </source>
</evidence>
<organism evidence="3 4">
    <name type="scientific">Campylobacter pinnipediorum subsp. pinnipediorum</name>
    <dbReference type="NCBI Taxonomy" id="1660067"/>
    <lineage>
        <taxon>Bacteria</taxon>
        <taxon>Pseudomonadati</taxon>
        <taxon>Campylobacterota</taxon>
        <taxon>Epsilonproteobacteria</taxon>
        <taxon>Campylobacterales</taxon>
        <taxon>Campylobacteraceae</taxon>
        <taxon>Campylobacter</taxon>
    </lineage>
</organism>
<accession>A0AAX0L8S6</accession>
<dbReference type="InterPro" id="IPR021136">
    <property type="entry name" value="Flagellar_hook_control-like_C"/>
</dbReference>
<dbReference type="RefSeq" id="WP_078415743.1">
    <property type="nucleotide sequence ID" value="NZ_MCRK01000046.1"/>
</dbReference>
<feature type="compositionally biased region" description="Polar residues" evidence="1">
    <location>
        <begin position="1"/>
        <end position="16"/>
    </location>
</feature>
<dbReference type="EMBL" id="MCRK01000046">
    <property type="protein sequence ID" value="OPA74444.1"/>
    <property type="molecule type" value="Genomic_DNA"/>
</dbReference>
<name>A0AAX0L8S6_9BACT</name>
<gene>
    <name evidence="3" type="ORF">BFG04_06890</name>
</gene>
<keyword evidence="3" id="KW-0282">Flagellum</keyword>
<protein>
    <submittedName>
        <fullName evidence="3">Flagellar hook-length control protein FliK</fullName>
    </submittedName>
</protein>
<keyword evidence="3" id="KW-0966">Cell projection</keyword>
<dbReference type="Pfam" id="PF02120">
    <property type="entry name" value="Flg_hook"/>
    <property type="match status" value="1"/>
</dbReference>
<feature type="region of interest" description="Disordered" evidence="1">
    <location>
        <begin position="428"/>
        <end position="449"/>
    </location>
</feature>
<comment type="caution">
    <text evidence="3">The sequence shown here is derived from an EMBL/GenBank/DDBJ whole genome shotgun (WGS) entry which is preliminary data.</text>
</comment>
<feature type="region of interest" description="Disordered" evidence="1">
    <location>
        <begin position="1"/>
        <end position="37"/>
    </location>
</feature>
<keyword evidence="3" id="KW-0969">Cilium</keyword>
<evidence type="ECO:0000313" key="4">
    <source>
        <dbReference type="Proteomes" id="UP000189728"/>
    </source>
</evidence>